<organism evidence="1 2">
    <name type="scientific">Limnobaculum allomyrinae</name>
    <dbReference type="NCBI Taxonomy" id="2791986"/>
    <lineage>
        <taxon>Bacteria</taxon>
        <taxon>Pseudomonadati</taxon>
        <taxon>Pseudomonadota</taxon>
        <taxon>Gammaproteobacteria</taxon>
        <taxon>Enterobacterales</taxon>
        <taxon>Budviciaceae</taxon>
        <taxon>Limnobaculum</taxon>
    </lineage>
</organism>
<keyword evidence="2" id="KW-1185">Reference proteome</keyword>
<protein>
    <submittedName>
        <fullName evidence="1">Phage GP46 family protein</fullName>
    </submittedName>
</protein>
<dbReference type="Proteomes" id="UP001296921">
    <property type="component" value="Unassembled WGS sequence"/>
</dbReference>
<gene>
    <name evidence="1" type="ORF">I2494_20260</name>
</gene>
<evidence type="ECO:0000313" key="1">
    <source>
        <dbReference type="EMBL" id="MBK5146005.1"/>
    </source>
</evidence>
<comment type="caution">
    <text evidence="1">The sequence shown here is derived from an EMBL/GenBank/DDBJ whole genome shotgun (WGS) entry which is preliminary data.</text>
</comment>
<reference evidence="1 2" key="1">
    <citation type="submission" date="2020-11" db="EMBL/GenBank/DDBJ databases">
        <title>Insectihabitans protaetiae gen. nov. sp. nov. and Insectihabitans allomyrinae sp. nov., isolated from larvae of Protaetia brevitarsis seulensis and Allomyrina dichotoma, respectively.</title>
        <authorList>
            <person name="Lee S.D."/>
            <person name="Byeon Y.-S."/>
            <person name="Kim S.-M."/>
            <person name="Yang H.L."/>
            <person name="Kim I.S."/>
        </authorList>
    </citation>
    <scope>NUCLEOTIDE SEQUENCE [LARGE SCALE GENOMIC DNA]</scope>
    <source>
        <strain evidence="1 2">BWR-B9</strain>
    </source>
</reference>
<accession>A0ABS1IXT5</accession>
<dbReference type="RefSeq" id="WP_218468762.1">
    <property type="nucleotide sequence ID" value="NZ_JADRCR010000020.1"/>
</dbReference>
<dbReference type="EMBL" id="JADRCR010000020">
    <property type="protein sequence ID" value="MBK5146005.1"/>
    <property type="molecule type" value="Genomic_DNA"/>
</dbReference>
<proteinExistence type="predicted"/>
<evidence type="ECO:0000313" key="2">
    <source>
        <dbReference type="Proteomes" id="UP001296921"/>
    </source>
</evidence>
<name>A0ABS1IXT5_9GAMM</name>
<sequence>MSDITTVWQVDESIGDWLKSKLSGGDLLTGHDLETSILISLFTDRQARDDDMIEDFDRRGWWGDYESEYLIGSRLWLLRRQKLTTKVAIKAEDYAKEALEWLIKDGVASFIDVSAQIIHPATLILTISYQQPSKKKQSVKYSWVWGDVTNAI</sequence>
<dbReference type="InterPro" id="IPR010877">
    <property type="entry name" value="Phage_Mu_Gp46"/>
</dbReference>
<dbReference type="Pfam" id="PF07409">
    <property type="entry name" value="GP46"/>
    <property type="match status" value="1"/>
</dbReference>